<dbReference type="SUPFAM" id="SSF52113">
    <property type="entry name" value="BRCT domain"/>
    <property type="match status" value="2"/>
</dbReference>
<gene>
    <name evidence="3" type="ORF">HannXRQ_Chr05g0146261</name>
</gene>
<feature type="region of interest" description="Disordered" evidence="1">
    <location>
        <begin position="379"/>
        <end position="423"/>
    </location>
</feature>
<sequence length="814" mass="90599">MRSLLGFRPPHFSEEEAWLPAWLQPSTISPPSSSSAQEIQQIATGGGNGHDGTLHLFLSGDPMSFPSSSTNHQVQYHLHLSSNEESLSRSQADKSEPLLVQQPEARVIPEEGALPSQQKGDFEIAHPKSPSFKERCRKVDISDAVELAVAASEALTIHKLLKDELLVASSVLEAAIRLKQARLENLSNSIESSNEVDFDFLSDVDDLTMADAYEDVGLTVDLTGYGSLSIVNDSFASENYISNAKHKGNECGGSHNDSDSISPKQVYNANILSKGPILESCECVTGKENFDYESLGTENANLASDVDPVFNRSDEQCAPEVDLQREGFSMTPSHTNSKSNERQDKMTNLVSDRFQSRWFGGWTWKNEVSIPVVTDDNNKRSVPEPFANETSYLSESAPDMSSCMQRRDKDKTVSQSSAAPQHAYEKANDNGNLISDDVAVSPMDPLCSVVPCSFSLDNVVSQNSQHQEHLGPAVEPNLDNLQVNGDSSPTIHRQVASLKTYSMLHPRCEPYVDKEHTSSFEHNQTAVALTSRRKKENAKVSRKVESIVPRRKRVRFSETEICYPQVKKFRKTPQTRLKDPLVASRRSKSRPCDKDNKTLLQDLTFLLTGFSVKKHKQIKILIQNNGGLVLDDIPSPSTSRRKRCSKLPLILCPKKLLTTKFLYGCAINAGILEITWLFDSVDKGLILPHQRYKILNDRSNENHLIFDNIAIMLHGKQDFCSKMGKVIKHGGGSVFKTFHWLVKSLDSKKVSAGVIVMENENSISRQLKQCALEQKVPVMPFNWIINSLYAGRLLPSPQLKLPCNLIHVESSEEI</sequence>
<feature type="compositionally biased region" description="Low complexity" evidence="1">
    <location>
        <begin position="27"/>
        <end position="43"/>
    </location>
</feature>
<dbReference type="PANTHER" id="PTHR15321">
    <property type="entry name" value="TUMOR SUPPRESSOR P53-BINDING PROTEIN 1"/>
    <property type="match status" value="1"/>
</dbReference>
<dbReference type="AlphaFoldDB" id="A0A251UPP3"/>
<name>A0A251UPP3_HELAN</name>
<feature type="domain" description="BRCT" evidence="2">
    <location>
        <begin position="595"/>
        <end position="694"/>
    </location>
</feature>
<dbReference type="Gene3D" id="3.40.50.10190">
    <property type="entry name" value="BRCT domain"/>
    <property type="match status" value="2"/>
</dbReference>
<reference evidence="4" key="1">
    <citation type="journal article" date="2017" name="Nature">
        <title>The sunflower genome provides insights into oil metabolism, flowering and Asterid evolution.</title>
        <authorList>
            <person name="Badouin H."/>
            <person name="Gouzy J."/>
            <person name="Grassa C.J."/>
            <person name="Murat F."/>
            <person name="Staton S.E."/>
            <person name="Cottret L."/>
            <person name="Lelandais-Briere C."/>
            <person name="Owens G.L."/>
            <person name="Carrere S."/>
            <person name="Mayjonade B."/>
            <person name="Legrand L."/>
            <person name="Gill N."/>
            <person name="Kane N.C."/>
            <person name="Bowers J.E."/>
            <person name="Hubner S."/>
            <person name="Bellec A."/>
            <person name="Berard A."/>
            <person name="Berges H."/>
            <person name="Blanchet N."/>
            <person name="Boniface M.C."/>
            <person name="Brunel D."/>
            <person name="Catrice O."/>
            <person name="Chaidir N."/>
            <person name="Claudel C."/>
            <person name="Donnadieu C."/>
            <person name="Faraut T."/>
            <person name="Fievet G."/>
            <person name="Helmstetter N."/>
            <person name="King M."/>
            <person name="Knapp S.J."/>
            <person name="Lai Z."/>
            <person name="Le Paslier M.C."/>
            <person name="Lippi Y."/>
            <person name="Lorenzon L."/>
            <person name="Mandel J.R."/>
            <person name="Marage G."/>
            <person name="Marchand G."/>
            <person name="Marquand E."/>
            <person name="Bret-Mestries E."/>
            <person name="Morien E."/>
            <person name="Nambeesan S."/>
            <person name="Nguyen T."/>
            <person name="Pegot-Espagnet P."/>
            <person name="Pouilly N."/>
            <person name="Raftis F."/>
            <person name="Sallet E."/>
            <person name="Schiex T."/>
            <person name="Thomas J."/>
            <person name="Vandecasteele C."/>
            <person name="Vares D."/>
            <person name="Vear F."/>
            <person name="Vautrin S."/>
            <person name="Crespi M."/>
            <person name="Mangin B."/>
            <person name="Burke J.M."/>
            <person name="Salse J."/>
            <person name="Munos S."/>
            <person name="Vincourt P."/>
            <person name="Rieseberg L.H."/>
            <person name="Langlade N.B."/>
        </authorList>
    </citation>
    <scope>NUCLEOTIDE SEQUENCE [LARGE SCALE GENOMIC DNA]</scope>
    <source>
        <strain evidence="4">cv. SF193</strain>
    </source>
</reference>
<organism evidence="3 4">
    <name type="scientific">Helianthus annuus</name>
    <name type="common">Common sunflower</name>
    <dbReference type="NCBI Taxonomy" id="4232"/>
    <lineage>
        <taxon>Eukaryota</taxon>
        <taxon>Viridiplantae</taxon>
        <taxon>Streptophyta</taxon>
        <taxon>Embryophyta</taxon>
        <taxon>Tracheophyta</taxon>
        <taxon>Spermatophyta</taxon>
        <taxon>Magnoliopsida</taxon>
        <taxon>eudicotyledons</taxon>
        <taxon>Gunneridae</taxon>
        <taxon>Pentapetalae</taxon>
        <taxon>asterids</taxon>
        <taxon>campanulids</taxon>
        <taxon>Asterales</taxon>
        <taxon>Asteraceae</taxon>
        <taxon>Asteroideae</taxon>
        <taxon>Heliantheae alliance</taxon>
        <taxon>Heliantheae</taxon>
        <taxon>Helianthus</taxon>
    </lineage>
</organism>
<feature type="domain" description="BRCT" evidence="2">
    <location>
        <begin position="701"/>
        <end position="801"/>
    </location>
</feature>
<dbReference type="GO" id="GO:0000077">
    <property type="term" value="P:DNA damage checkpoint signaling"/>
    <property type="evidence" value="ECO:0000318"/>
    <property type="project" value="GO_Central"/>
</dbReference>
<proteinExistence type="predicted"/>
<evidence type="ECO:0000259" key="2">
    <source>
        <dbReference type="PROSITE" id="PS50172"/>
    </source>
</evidence>
<dbReference type="STRING" id="4232.A0A251UPP3"/>
<dbReference type="GO" id="GO:0045944">
    <property type="term" value="P:positive regulation of transcription by RNA polymerase II"/>
    <property type="evidence" value="ECO:0000318"/>
    <property type="project" value="GO_Central"/>
</dbReference>
<evidence type="ECO:0000313" key="4">
    <source>
        <dbReference type="Proteomes" id="UP000215914"/>
    </source>
</evidence>
<dbReference type="GO" id="GO:0042393">
    <property type="term" value="F:histone binding"/>
    <property type="evidence" value="ECO:0000318"/>
    <property type="project" value="GO_Central"/>
</dbReference>
<dbReference type="OMA" id="NNRAFTE"/>
<dbReference type="PANTHER" id="PTHR15321:SF3">
    <property type="entry name" value="TP53-BINDING PROTEIN 1"/>
    <property type="match status" value="1"/>
</dbReference>
<dbReference type="Proteomes" id="UP000215914">
    <property type="component" value="Chromosome 5"/>
</dbReference>
<dbReference type="SMART" id="SM00292">
    <property type="entry name" value="BRCT"/>
    <property type="match status" value="2"/>
</dbReference>
<evidence type="ECO:0000313" key="3">
    <source>
        <dbReference type="EMBL" id="OTG25308.1"/>
    </source>
</evidence>
<dbReference type="InterPro" id="IPR036420">
    <property type="entry name" value="BRCT_dom_sf"/>
</dbReference>
<protein>
    <submittedName>
        <fullName evidence="3">Putative BRCT domain-containing protein</fullName>
    </submittedName>
</protein>
<keyword evidence="4" id="KW-1185">Reference proteome</keyword>
<dbReference type="InterPro" id="IPR047252">
    <property type="entry name" value="TP53BP1-like"/>
</dbReference>
<dbReference type="Pfam" id="PF18428">
    <property type="entry name" value="BRCT_3"/>
    <property type="match status" value="1"/>
</dbReference>
<dbReference type="GO" id="GO:0005634">
    <property type="term" value="C:nucleus"/>
    <property type="evidence" value="ECO:0000318"/>
    <property type="project" value="GO_Central"/>
</dbReference>
<evidence type="ECO:0000256" key="1">
    <source>
        <dbReference type="SAM" id="MobiDB-lite"/>
    </source>
</evidence>
<accession>A0A251UPP3</accession>
<dbReference type="EMBL" id="CM007894">
    <property type="protein sequence ID" value="OTG25308.1"/>
    <property type="molecule type" value="Genomic_DNA"/>
</dbReference>
<dbReference type="InParanoid" id="A0A251UPP3"/>
<feature type="region of interest" description="Disordered" evidence="1">
    <location>
        <begin position="27"/>
        <end position="57"/>
    </location>
</feature>
<dbReference type="InterPro" id="IPR001357">
    <property type="entry name" value="BRCT_dom"/>
</dbReference>
<dbReference type="PROSITE" id="PS50172">
    <property type="entry name" value="BRCT"/>
    <property type="match status" value="2"/>
</dbReference>